<dbReference type="GO" id="GO:0046872">
    <property type="term" value="F:metal ion binding"/>
    <property type="evidence" value="ECO:0007669"/>
    <property type="project" value="UniProtKB-KW"/>
</dbReference>
<dbReference type="InterPro" id="IPR056179">
    <property type="entry name" value="DHQS_C"/>
</dbReference>
<dbReference type="PANTHER" id="PTHR43622:SF1">
    <property type="entry name" value="3-DEHYDROQUINATE SYNTHASE"/>
    <property type="match status" value="1"/>
</dbReference>
<dbReference type="GO" id="GO:0005737">
    <property type="term" value="C:cytoplasm"/>
    <property type="evidence" value="ECO:0007669"/>
    <property type="project" value="InterPro"/>
</dbReference>
<dbReference type="Proteomes" id="UP000238442">
    <property type="component" value="Chromosome"/>
</dbReference>
<evidence type="ECO:0000256" key="10">
    <source>
        <dbReference type="ARBA" id="ARBA00023285"/>
    </source>
</evidence>
<reference evidence="14 15" key="1">
    <citation type="submission" date="2018-02" db="EMBL/GenBank/DDBJ databases">
        <title>Genomic analysis of the strain RR4-38 isolated from a seawater recirculating aquaculture system.</title>
        <authorList>
            <person name="Kim Y.-S."/>
            <person name="Jang Y.H."/>
            <person name="Kim K.-H."/>
        </authorList>
    </citation>
    <scope>NUCLEOTIDE SEQUENCE [LARGE SCALE GENOMIC DNA]</scope>
    <source>
        <strain evidence="14 15">RR4-38</strain>
    </source>
</reference>
<keyword evidence="7" id="KW-0862">Zinc</keyword>
<evidence type="ECO:0000259" key="12">
    <source>
        <dbReference type="Pfam" id="PF01761"/>
    </source>
</evidence>
<protein>
    <recommendedName>
        <fullName evidence="11">3-dehydroquinate synthase</fullName>
        <ecNumber evidence="11">4.2.3.4</ecNumber>
    </recommendedName>
</protein>
<evidence type="ECO:0000256" key="11">
    <source>
        <dbReference type="NCBIfam" id="TIGR01357"/>
    </source>
</evidence>
<evidence type="ECO:0000313" key="15">
    <source>
        <dbReference type="Proteomes" id="UP000238442"/>
    </source>
</evidence>
<dbReference type="PIRSF" id="PIRSF001455">
    <property type="entry name" value="DHQ_synth"/>
    <property type="match status" value="1"/>
</dbReference>
<evidence type="ECO:0000256" key="3">
    <source>
        <dbReference type="ARBA" id="ARBA00001947"/>
    </source>
</evidence>
<keyword evidence="9" id="KW-0456">Lyase</keyword>
<feature type="domain" description="3-dehydroquinate synthase C-terminal" evidence="13">
    <location>
        <begin position="175"/>
        <end position="317"/>
    </location>
</feature>
<evidence type="ECO:0000259" key="13">
    <source>
        <dbReference type="Pfam" id="PF24621"/>
    </source>
</evidence>
<sequence length="358" mass="39949">MAQLKNMGNVYGGTGIWEVLNTHLTRENYSKIFVLTDTNTHQYCLQTLRDALSTNTQPTVLQIPAGEEHKNIHSCLELWNQLSSLQADRHSLLINLGGGVVTDLGGFVASTFKRGIPFINIPTSLLAMVDASVGGKTGVDLGSLKNQVGVIRQPELVLLHTLFLQSLPQAHFRSGKAEMLKHGIIASEAYFDKVVPMQLDSEDCEALIWESVLIKEKIVREDPIEKGLRKLLNYGHTLGHAIESHFLRKDVKTALLHGDAIAIGMILATYISGEMLGFPKPSRDKICRAILSIFEKRSFSKADIEAISELLIYDKKNSNGKVYFVLLEDFGKYKINCEVRDTLILEAFSYYESLSRKI</sequence>
<dbReference type="GO" id="GO:0000166">
    <property type="term" value="F:nucleotide binding"/>
    <property type="evidence" value="ECO:0007669"/>
    <property type="project" value="UniProtKB-KW"/>
</dbReference>
<proteinExistence type="predicted"/>
<evidence type="ECO:0000256" key="5">
    <source>
        <dbReference type="ARBA" id="ARBA00022723"/>
    </source>
</evidence>
<dbReference type="FunFam" id="3.40.50.1970:FF:000007">
    <property type="entry name" value="Pentafunctional AROM polypeptide"/>
    <property type="match status" value="1"/>
</dbReference>
<dbReference type="InterPro" id="IPR050071">
    <property type="entry name" value="Dehydroquinate_synthase"/>
</dbReference>
<keyword evidence="8" id="KW-0520">NAD</keyword>
<evidence type="ECO:0000256" key="9">
    <source>
        <dbReference type="ARBA" id="ARBA00023239"/>
    </source>
</evidence>
<dbReference type="InterPro" id="IPR030963">
    <property type="entry name" value="DHQ_synth_fam"/>
</dbReference>
<dbReference type="CDD" id="cd08195">
    <property type="entry name" value="DHQS"/>
    <property type="match status" value="1"/>
</dbReference>
<dbReference type="PANTHER" id="PTHR43622">
    <property type="entry name" value="3-DEHYDROQUINATE SYNTHASE"/>
    <property type="match status" value="1"/>
</dbReference>
<dbReference type="SUPFAM" id="SSF56796">
    <property type="entry name" value="Dehydroquinate synthase-like"/>
    <property type="match status" value="1"/>
</dbReference>
<evidence type="ECO:0000256" key="2">
    <source>
        <dbReference type="ARBA" id="ARBA00001941"/>
    </source>
</evidence>
<dbReference type="KEGG" id="aue:C5O00_13155"/>
<dbReference type="OrthoDB" id="9806583at2"/>
<dbReference type="Gene3D" id="3.40.50.1970">
    <property type="match status" value="1"/>
</dbReference>
<dbReference type="Pfam" id="PF01761">
    <property type="entry name" value="DHQ_synthase"/>
    <property type="match status" value="1"/>
</dbReference>
<dbReference type="NCBIfam" id="TIGR01357">
    <property type="entry name" value="aroB"/>
    <property type="match status" value="1"/>
</dbReference>
<evidence type="ECO:0000313" key="14">
    <source>
        <dbReference type="EMBL" id="AVI52049.1"/>
    </source>
</evidence>
<evidence type="ECO:0000256" key="4">
    <source>
        <dbReference type="ARBA" id="ARBA00003485"/>
    </source>
</evidence>
<dbReference type="GO" id="GO:0009073">
    <property type="term" value="P:aromatic amino acid family biosynthetic process"/>
    <property type="evidence" value="ECO:0007669"/>
    <property type="project" value="InterPro"/>
</dbReference>
<comment type="function">
    <text evidence="4">Catalyzes the conversion of 3-deoxy-D-arabino-heptulosonate 7-phosphate (DAHP) to dehydroquinate (DHQ).</text>
</comment>
<gene>
    <name evidence="14" type="primary">aroB</name>
    <name evidence="14" type="ORF">C5O00_13155</name>
</gene>
<organism evidence="14 15">
    <name type="scientific">Pukyongia salina</name>
    <dbReference type="NCBI Taxonomy" id="2094025"/>
    <lineage>
        <taxon>Bacteria</taxon>
        <taxon>Pseudomonadati</taxon>
        <taxon>Bacteroidota</taxon>
        <taxon>Flavobacteriia</taxon>
        <taxon>Flavobacteriales</taxon>
        <taxon>Flavobacteriaceae</taxon>
        <taxon>Pukyongia</taxon>
    </lineage>
</organism>
<dbReference type="GO" id="GO:0003856">
    <property type="term" value="F:3-dehydroquinate synthase activity"/>
    <property type="evidence" value="ECO:0007669"/>
    <property type="project" value="UniProtKB-UniRule"/>
</dbReference>
<evidence type="ECO:0000256" key="8">
    <source>
        <dbReference type="ARBA" id="ARBA00023027"/>
    </source>
</evidence>
<comment type="cofactor">
    <cofactor evidence="3">
        <name>Zn(2+)</name>
        <dbReference type="ChEBI" id="CHEBI:29105"/>
    </cofactor>
</comment>
<keyword evidence="5" id="KW-0479">Metal-binding</keyword>
<dbReference type="Gene3D" id="1.20.1090.10">
    <property type="entry name" value="Dehydroquinate synthase-like - alpha domain"/>
    <property type="match status" value="1"/>
</dbReference>
<dbReference type="InterPro" id="IPR030960">
    <property type="entry name" value="DHQS/DOIS_N"/>
</dbReference>
<keyword evidence="15" id="KW-1185">Reference proteome</keyword>
<evidence type="ECO:0000256" key="7">
    <source>
        <dbReference type="ARBA" id="ARBA00022833"/>
    </source>
</evidence>
<dbReference type="AlphaFoldDB" id="A0A2S0HZG1"/>
<comment type="cofactor">
    <cofactor evidence="1">
        <name>NAD(+)</name>
        <dbReference type="ChEBI" id="CHEBI:57540"/>
    </cofactor>
</comment>
<dbReference type="EMBL" id="CP027062">
    <property type="protein sequence ID" value="AVI52049.1"/>
    <property type="molecule type" value="Genomic_DNA"/>
</dbReference>
<dbReference type="Pfam" id="PF24621">
    <property type="entry name" value="DHQS_C"/>
    <property type="match status" value="1"/>
</dbReference>
<dbReference type="RefSeq" id="WP_105217289.1">
    <property type="nucleotide sequence ID" value="NZ_CP027062.1"/>
</dbReference>
<name>A0A2S0HZG1_9FLAO</name>
<dbReference type="InterPro" id="IPR016037">
    <property type="entry name" value="DHQ_synth_AroB"/>
</dbReference>
<dbReference type="GO" id="GO:0009423">
    <property type="term" value="P:chorismate biosynthetic process"/>
    <property type="evidence" value="ECO:0007669"/>
    <property type="project" value="UniProtKB-UniRule"/>
</dbReference>
<accession>A0A2S0HZG1</accession>
<evidence type="ECO:0000256" key="6">
    <source>
        <dbReference type="ARBA" id="ARBA00022741"/>
    </source>
</evidence>
<keyword evidence="10" id="KW-0170">Cobalt</keyword>
<dbReference type="EC" id="4.2.3.4" evidence="11"/>
<keyword evidence="6" id="KW-0547">Nucleotide-binding</keyword>
<feature type="domain" description="3-dehydroquinate synthase N-terminal" evidence="12">
    <location>
        <begin position="61"/>
        <end position="173"/>
    </location>
</feature>
<evidence type="ECO:0000256" key="1">
    <source>
        <dbReference type="ARBA" id="ARBA00001911"/>
    </source>
</evidence>
<comment type="cofactor">
    <cofactor evidence="2">
        <name>Co(2+)</name>
        <dbReference type="ChEBI" id="CHEBI:48828"/>
    </cofactor>
</comment>